<dbReference type="RefSeq" id="WP_397089144.1">
    <property type="nucleotide sequence ID" value="NZ_JBITGY010000011.1"/>
</dbReference>
<organism evidence="1 2">
    <name type="scientific">Nonomuraea typhae</name>
    <dbReference type="NCBI Taxonomy" id="2603600"/>
    <lineage>
        <taxon>Bacteria</taxon>
        <taxon>Bacillati</taxon>
        <taxon>Actinomycetota</taxon>
        <taxon>Actinomycetes</taxon>
        <taxon>Streptosporangiales</taxon>
        <taxon>Streptosporangiaceae</taxon>
        <taxon>Nonomuraea</taxon>
    </lineage>
</organism>
<reference evidence="1 2" key="1">
    <citation type="submission" date="2024-10" db="EMBL/GenBank/DDBJ databases">
        <title>The Natural Products Discovery Center: Release of the First 8490 Sequenced Strains for Exploring Actinobacteria Biosynthetic Diversity.</title>
        <authorList>
            <person name="Kalkreuter E."/>
            <person name="Kautsar S.A."/>
            <person name="Yang D."/>
            <person name="Bader C.D."/>
            <person name="Teijaro C.N."/>
            <person name="Fluegel L."/>
            <person name="Davis C.M."/>
            <person name="Simpson J.R."/>
            <person name="Lauterbach L."/>
            <person name="Steele A.D."/>
            <person name="Gui C."/>
            <person name="Meng S."/>
            <person name="Li G."/>
            <person name="Viehrig K."/>
            <person name="Ye F."/>
            <person name="Su P."/>
            <person name="Kiefer A.F."/>
            <person name="Nichols A."/>
            <person name="Cepeda A.J."/>
            <person name="Yan W."/>
            <person name="Fan B."/>
            <person name="Jiang Y."/>
            <person name="Adhikari A."/>
            <person name="Zheng C.-J."/>
            <person name="Schuster L."/>
            <person name="Cowan T.M."/>
            <person name="Smanski M.J."/>
            <person name="Chevrette M.G."/>
            <person name="De Carvalho L.P.S."/>
            <person name="Shen B."/>
        </authorList>
    </citation>
    <scope>NUCLEOTIDE SEQUENCE [LARGE SCALE GENOMIC DNA]</scope>
    <source>
        <strain evidence="1 2">NPDC050545</strain>
    </source>
</reference>
<proteinExistence type="predicted"/>
<dbReference type="Proteomes" id="UP001612741">
    <property type="component" value="Unassembled WGS sequence"/>
</dbReference>
<protein>
    <recommendedName>
        <fullName evidence="3">DUF1963 domain-containing protein</fullName>
    </recommendedName>
</protein>
<name>A0ABW7Z616_9ACTN</name>
<dbReference type="EMBL" id="JBITGY010000011">
    <property type="protein sequence ID" value="MFI6503357.1"/>
    <property type="molecule type" value="Genomic_DNA"/>
</dbReference>
<evidence type="ECO:0008006" key="3">
    <source>
        <dbReference type="Google" id="ProtNLM"/>
    </source>
</evidence>
<keyword evidence="2" id="KW-1185">Reference proteome</keyword>
<evidence type="ECO:0000313" key="2">
    <source>
        <dbReference type="Proteomes" id="UP001612741"/>
    </source>
</evidence>
<gene>
    <name evidence="1" type="ORF">ACIBG2_38650</name>
</gene>
<comment type="caution">
    <text evidence="1">The sequence shown here is derived from an EMBL/GenBank/DDBJ whole genome shotgun (WGS) entry which is preliminary data.</text>
</comment>
<sequence>MCPTLPLDLLSRMARREAGALTLVPESWARTGPEPGIAFAFVPCRWCAAPLGPIEEETRPRAAGLPLLTLLRCEELTPRSLLPLSLIRTAPACPRPRFCTRAAYWSRCIPGGWTSPDGIDHGLDLLDAKESWFDAFRPGAVPWTLDEEVVLPASTRARVRPGGGRALHFLTPHAATPYSARLNDAYLFARITAVRAILSMHDHAAHAV</sequence>
<evidence type="ECO:0000313" key="1">
    <source>
        <dbReference type="EMBL" id="MFI6503357.1"/>
    </source>
</evidence>
<accession>A0ABW7Z616</accession>